<dbReference type="GO" id="GO:0016787">
    <property type="term" value="F:hydrolase activity"/>
    <property type="evidence" value="ECO:0007669"/>
    <property type="project" value="UniProtKB-KW"/>
</dbReference>
<dbReference type="PANTHER" id="PTHR45626">
    <property type="entry name" value="TRANSCRIPTION TERMINATION FACTOR 2-RELATED"/>
    <property type="match status" value="1"/>
</dbReference>
<accession>A0AAE0IGH1</accession>
<evidence type="ECO:0000313" key="8">
    <source>
        <dbReference type="EMBL" id="KAK3324282.1"/>
    </source>
</evidence>
<feature type="compositionally biased region" description="Acidic residues" evidence="5">
    <location>
        <begin position="1059"/>
        <end position="1070"/>
    </location>
</feature>
<feature type="compositionally biased region" description="Polar residues" evidence="5">
    <location>
        <begin position="144"/>
        <end position="155"/>
    </location>
</feature>
<keyword evidence="9" id="KW-1185">Reference proteome</keyword>
<evidence type="ECO:0000259" key="6">
    <source>
        <dbReference type="PROSITE" id="PS51192"/>
    </source>
</evidence>
<feature type="domain" description="Helicase C-terminal" evidence="7">
    <location>
        <begin position="877"/>
        <end position="1037"/>
    </location>
</feature>
<feature type="compositionally biased region" description="Basic and acidic residues" evidence="5">
    <location>
        <begin position="89"/>
        <end position="101"/>
    </location>
</feature>
<keyword evidence="4" id="KW-0067">ATP-binding</keyword>
<dbReference type="PANTHER" id="PTHR45626:SF17">
    <property type="entry name" value="HELICASE-LIKE TRANSCRIPTION FACTOR"/>
    <property type="match status" value="1"/>
</dbReference>
<evidence type="ECO:0000256" key="1">
    <source>
        <dbReference type="ARBA" id="ARBA00022741"/>
    </source>
</evidence>
<evidence type="ECO:0000259" key="7">
    <source>
        <dbReference type="PROSITE" id="PS51194"/>
    </source>
</evidence>
<feature type="compositionally biased region" description="Polar residues" evidence="5">
    <location>
        <begin position="54"/>
        <end position="85"/>
    </location>
</feature>
<feature type="region of interest" description="Disordered" evidence="5">
    <location>
        <begin position="197"/>
        <end position="327"/>
    </location>
</feature>
<dbReference type="InterPro" id="IPR049730">
    <property type="entry name" value="SNF2/RAD54-like_C"/>
</dbReference>
<dbReference type="InterPro" id="IPR001650">
    <property type="entry name" value="Helicase_C-like"/>
</dbReference>
<dbReference type="CDD" id="cd18008">
    <property type="entry name" value="DEXDc_SHPRH-like"/>
    <property type="match status" value="1"/>
</dbReference>
<reference evidence="8" key="1">
    <citation type="journal article" date="2023" name="Mol. Phylogenet. Evol.">
        <title>Genome-scale phylogeny and comparative genomics of the fungal order Sordariales.</title>
        <authorList>
            <person name="Hensen N."/>
            <person name="Bonometti L."/>
            <person name="Westerberg I."/>
            <person name="Brannstrom I.O."/>
            <person name="Guillou S."/>
            <person name="Cros-Aarteil S."/>
            <person name="Calhoun S."/>
            <person name="Haridas S."/>
            <person name="Kuo A."/>
            <person name="Mondo S."/>
            <person name="Pangilinan J."/>
            <person name="Riley R."/>
            <person name="LaButti K."/>
            <person name="Andreopoulos B."/>
            <person name="Lipzen A."/>
            <person name="Chen C."/>
            <person name="Yan M."/>
            <person name="Daum C."/>
            <person name="Ng V."/>
            <person name="Clum A."/>
            <person name="Steindorff A."/>
            <person name="Ohm R.A."/>
            <person name="Martin F."/>
            <person name="Silar P."/>
            <person name="Natvig D.O."/>
            <person name="Lalanne C."/>
            <person name="Gautier V."/>
            <person name="Ament-Velasquez S.L."/>
            <person name="Kruys A."/>
            <person name="Hutchinson M.I."/>
            <person name="Powell A.J."/>
            <person name="Barry K."/>
            <person name="Miller A.N."/>
            <person name="Grigoriev I.V."/>
            <person name="Debuchy R."/>
            <person name="Gladieux P."/>
            <person name="Hiltunen Thoren M."/>
            <person name="Johannesson H."/>
        </authorList>
    </citation>
    <scope>NUCLEOTIDE SEQUENCE</scope>
    <source>
        <strain evidence="8">SMH4131-1</strain>
    </source>
</reference>
<dbReference type="SUPFAM" id="SSF52540">
    <property type="entry name" value="P-loop containing nucleoside triphosphate hydrolases"/>
    <property type="match status" value="2"/>
</dbReference>
<dbReference type="SMART" id="SM00487">
    <property type="entry name" value="DEXDc"/>
    <property type="match status" value="1"/>
</dbReference>
<evidence type="ECO:0000256" key="5">
    <source>
        <dbReference type="SAM" id="MobiDB-lite"/>
    </source>
</evidence>
<evidence type="ECO:0000256" key="2">
    <source>
        <dbReference type="ARBA" id="ARBA00022801"/>
    </source>
</evidence>
<dbReference type="InterPro" id="IPR038718">
    <property type="entry name" value="SNF2-like_sf"/>
</dbReference>
<dbReference type="SMART" id="SM00490">
    <property type="entry name" value="HELICc"/>
    <property type="match status" value="1"/>
</dbReference>
<feature type="region of interest" description="Disordered" evidence="5">
    <location>
        <begin position="1056"/>
        <end position="1092"/>
    </location>
</feature>
<gene>
    <name evidence="8" type="ORF">B0T19DRAFT_464240</name>
</gene>
<evidence type="ECO:0000256" key="4">
    <source>
        <dbReference type="ARBA" id="ARBA00022840"/>
    </source>
</evidence>
<dbReference type="GO" id="GO:0008094">
    <property type="term" value="F:ATP-dependent activity, acting on DNA"/>
    <property type="evidence" value="ECO:0007669"/>
    <property type="project" value="TreeGrafter"/>
</dbReference>
<dbReference type="Pfam" id="PF00176">
    <property type="entry name" value="SNF2-rel_dom"/>
    <property type="match status" value="1"/>
</dbReference>
<proteinExistence type="predicted"/>
<dbReference type="GO" id="GO:0006281">
    <property type="term" value="P:DNA repair"/>
    <property type="evidence" value="ECO:0007669"/>
    <property type="project" value="TreeGrafter"/>
</dbReference>
<evidence type="ECO:0000313" key="9">
    <source>
        <dbReference type="Proteomes" id="UP001286456"/>
    </source>
</evidence>
<dbReference type="GO" id="GO:0004386">
    <property type="term" value="F:helicase activity"/>
    <property type="evidence" value="ECO:0007669"/>
    <property type="project" value="UniProtKB-KW"/>
</dbReference>
<dbReference type="AlphaFoldDB" id="A0AAE0IGH1"/>
<keyword evidence="1" id="KW-0547">Nucleotide-binding</keyword>
<dbReference type="InterPro" id="IPR050628">
    <property type="entry name" value="SNF2_RAD54_helicase_TF"/>
</dbReference>
<dbReference type="Gene3D" id="3.40.50.300">
    <property type="entry name" value="P-loop containing nucleotide triphosphate hydrolases"/>
    <property type="match status" value="1"/>
</dbReference>
<feature type="domain" description="Helicase ATP-binding" evidence="6">
    <location>
        <begin position="436"/>
        <end position="637"/>
    </location>
</feature>
<organism evidence="8 9">
    <name type="scientific">Cercophora scortea</name>
    <dbReference type="NCBI Taxonomy" id="314031"/>
    <lineage>
        <taxon>Eukaryota</taxon>
        <taxon>Fungi</taxon>
        <taxon>Dikarya</taxon>
        <taxon>Ascomycota</taxon>
        <taxon>Pezizomycotina</taxon>
        <taxon>Sordariomycetes</taxon>
        <taxon>Sordariomycetidae</taxon>
        <taxon>Sordariales</taxon>
        <taxon>Lasiosphaeriaceae</taxon>
        <taxon>Cercophora</taxon>
    </lineage>
</organism>
<dbReference type="Gene3D" id="3.40.50.10810">
    <property type="entry name" value="Tandem AAA-ATPase domain"/>
    <property type="match status" value="1"/>
</dbReference>
<feature type="region of interest" description="Disordered" evidence="5">
    <location>
        <begin position="1"/>
        <end position="183"/>
    </location>
</feature>
<keyword evidence="2" id="KW-0378">Hydrolase</keyword>
<sequence length="1092" mass="123010">MKSETEDPGTTGSTEISAGKTKASDRNGMLNEDLNNTQNSEAQSDTPKVKEEAQSNILTESEILNQVTQPQEHQDTIASGSNNAPITEHSQDSHPRPESAKEGPGVSFQSDGNPESDESHALHGTIDIAETHNGQGPSDHPLQPAQTHLVDQNGASDEVGSDSGDSLFVGNGRSDPEDDDDDIKVIGFHSVSNKAKERFGMHQFNNGKPVTEPDVSITEVRIKAEPNDDPEPESDRSDSDFVMDDDGQLSDGEDSPVPKRQKQSDKRTGRQIARAISPSPTILDRTQGLDAQQNSAKKRNRNGQAQPKTGRPAKKPKLTGTRKSARNAREATRIMLQMLHQNPVGTGQQMADFPVLSGIEASTVAAQTLKLKALLEKDPNADTRRINGDITMLTRARVALGRKNWAIDGEKYEITDINTPLLAYQFARVGWMLERKRSKNGVKGGILADAMGLGKTVEMLACIIGNRPSENDLEAGWKRTLIVAPANAVHQWVKEAWRHCEKKSKESEQEITNIPAVQYRSSDKSNLHVVEQSPIWITSYEEVSNQFPSDEYLRRVTGEHLNDRKCEEIRPQYMGPLFQMKFYRLVLDEGHAIKNYRSQRFKACVRLNAKLRWCLTGTPVHNRLMEIYPYMNFLRAPNSSSIDEFKKHYKIKESLIPSEGEGLALLLQEVMMKRTMTTKFCGYALFELPKAHVLEPVWANLSREETLIYRKVEEKVRRRLVRELRGGKTNNWLHYALRLRQAVSHPYLLESMMRKSFSGAEIQWLMEELAKIQTETPLWHQVGRWCEEELQMRSAEEFESEDLGDTHFDAAFDILPQLELIARNKTAEDGVCIRCGLPPEDPFVPEPSSQKKEKLSFLADRDNDILNSPTPSTKMTVLTNLVLEWRRRNPEDKIIVFTQFVLNGRIFGRMLQDEKIGFLYFFGSMSQPEKQKAIEDFETREDVHVLVASLLCTSQALNLSCANRVISLDLWWNYSLEQQAFGRVYRMGQVKETHFARIMVKSTIDERLSNLQEAKLRMINQTIKDHDSSKVTLTTEEAIGLFGRAVRDEEGKIIRIESDYEDEDDDDQSGEGDGASVADSEDTVAGSSDGSD</sequence>
<protein>
    <submittedName>
        <fullName evidence="8">SNF2 family N-terminal domain-containing protein</fullName>
    </submittedName>
</protein>
<name>A0AAE0IGH1_9PEZI</name>
<keyword evidence="3" id="KW-0347">Helicase</keyword>
<dbReference type="Pfam" id="PF00271">
    <property type="entry name" value="Helicase_C"/>
    <property type="match status" value="1"/>
</dbReference>
<reference evidence="8" key="2">
    <citation type="submission" date="2023-06" db="EMBL/GenBank/DDBJ databases">
        <authorList>
            <consortium name="Lawrence Berkeley National Laboratory"/>
            <person name="Haridas S."/>
            <person name="Hensen N."/>
            <person name="Bonometti L."/>
            <person name="Westerberg I."/>
            <person name="Brannstrom I.O."/>
            <person name="Guillou S."/>
            <person name="Cros-Aarteil S."/>
            <person name="Calhoun S."/>
            <person name="Kuo A."/>
            <person name="Mondo S."/>
            <person name="Pangilinan J."/>
            <person name="Riley R."/>
            <person name="Labutti K."/>
            <person name="Andreopoulos B."/>
            <person name="Lipzen A."/>
            <person name="Chen C."/>
            <person name="Yanf M."/>
            <person name="Daum C."/>
            <person name="Ng V."/>
            <person name="Clum A."/>
            <person name="Steindorff A."/>
            <person name="Ohm R."/>
            <person name="Martin F."/>
            <person name="Silar P."/>
            <person name="Natvig D."/>
            <person name="Lalanne C."/>
            <person name="Gautier V."/>
            <person name="Ament-Velasquez S.L."/>
            <person name="Kruys A."/>
            <person name="Hutchinson M.I."/>
            <person name="Powell A.J."/>
            <person name="Barry K."/>
            <person name="Miller A.N."/>
            <person name="Grigoriev I.V."/>
            <person name="Debuchy R."/>
            <person name="Gladieux P."/>
            <person name="Thoren M.H."/>
            <person name="Johannesson H."/>
        </authorList>
    </citation>
    <scope>NUCLEOTIDE SEQUENCE</scope>
    <source>
        <strain evidence="8">SMH4131-1</strain>
    </source>
</reference>
<dbReference type="GO" id="GO:0005634">
    <property type="term" value="C:nucleus"/>
    <property type="evidence" value="ECO:0007669"/>
    <property type="project" value="TreeGrafter"/>
</dbReference>
<dbReference type="GO" id="GO:0005524">
    <property type="term" value="F:ATP binding"/>
    <property type="evidence" value="ECO:0007669"/>
    <property type="project" value="UniProtKB-KW"/>
</dbReference>
<feature type="compositionally biased region" description="Acidic residues" evidence="5">
    <location>
        <begin position="241"/>
        <end position="254"/>
    </location>
</feature>
<dbReference type="InterPro" id="IPR000330">
    <property type="entry name" value="SNF2_N"/>
</dbReference>
<evidence type="ECO:0000256" key="3">
    <source>
        <dbReference type="ARBA" id="ARBA00022806"/>
    </source>
</evidence>
<dbReference type="Proteomes" id="UP001286456">
    <property type="component" value="Unassembled WGS sequence"/>
</dbReference>
<dbReference type="CDD" id="cd18793">
    <property type="entry name" value="SF2_C_SNF"/>
    <property type="match status" value="1"/>
</dbReference>
<dbReference type="InterPro" id="IPR014001">
    <property type="entry name" value="Helicase_ATP-bd"/>
</dbReference>
<dbReference type="InterPro" id="IPR027417">
    <property type="entry name" value="P-loop_NTPase"/>
</dbReference>
<feature type="compositionally biased region" description="Polar residues" evidence="5">
    <location>
        <begin position="33"/>
        <end position="46"/>
    </location>
</feature>
<dbReference type="EMBL" id="JAUEPO010000004">
    <property type="protein sequence ID" value="KAK3324282.1"/>
    <property type="molecule type" value="Genomic_DNA"/>
</dbReference>
<dbReference type="PROSITE" id="PS51194">
    <property type="entry name" value="HELICASE_CTER"/>
    <property type="match status" value="1"/>
</dbReference>
<comment type="caution">
    <text evidence="8">The sequence shown here is derived from an EMBL/GenBank/DDBJ whole genome shotgun (WGS) entry which is preliminary data.</text>
</comment>
<dbReference type="PROSITE" id="PS51192">
    <property type="entry name" value="HELICASE_ATP_BIND_1"/>
    <property type="match status" value="1"/>
</dbReference>